<name>A0ABQ9DXM0_9PASS</name>
<organism evidence="1 2">
    <name type="scientific">Willisornis vidua</name>
    <name type="common">Xingu scale-backed antbird</name>
    <dbReference type="NCBI Taxonomy" id="1566151"/>
    <lineage>
        <taxon>Eukaryota</taxon>
        <taxon>Metazoa</taxon>
        <taxon>Chordata</taxon>
        <taxon>Craniata</taxon>
        <taxon>Vertebrata</taxon>
        <taxon>Euteleostomi</taxon>
        <taxon>Archelosauria</taxon>
        <taxon>Archosauria</taxon>
        <taxon>Dinosauria</taxon>
        <taxon>Saurischia</taxon>
        <taxon>Theropoda</taxon>
        <taxon>Coelurosauria</taxon>
        <taxon>Aves</taxon>
        <taxon>Neognathae</taxon>
        <taxon>Neoaves</taxon>
        <taxon>Telluraves</taxon>
        <taxon>Australaves</taxon>
        <taxon>Passeriformes</taxon>
        <taxon>Thamnophilidae</taxon>
        <taxon>Willisornis</taxon>
    </lineage>
</organism>
<reference evidence="1" key="1">
    <citation type="submission" date="2019-10" db="EMBL/GenBank/DDBJ databases">
        <authorList>
            <person name="Soares A.E.R."/>
            <person name="Aleixo A."/>
            <person name="Schneider P."/>
            <person name="Miyaki C.Y."/>
            <person name="Schneider M.P."/>
            <person name="Mello C."/>
            <person name="Vasconcelos A.T.R."/>
        </authorList>
    </citation>
    <scope>NUCLEOTIDE SEQUENCE</scope>
    <source>
        <tissue evidence="1">Muscle</tissue>
    </source>
</reference>
<comment type="caution">
    <text evidence="1">The sequence shown here is derived from an EMBL/GenBank/DDBJ whole genome shotgun (WGS) entry which is preliminary data.</text>
</comment>
<dbReference type="PANTHER" id="PTHR33395">
    <property type="entry name" value="TRANSCRIPTASE, PUTATIVE-RELATED-RELATED"/>
    <property type="match status" value="1"/>
</dbReference>
<protein>
    <recommendedName>
        <fullName evidence="3">Reverse transcriptase domain-containing protein</fullName>
    </recommendedName>
</protein>
<dbReference type="EMBL" id="WHWB01032014">
    <property type="protein sequence ID" value="KAJ7427229.1"/>
    <property type="molecule type" value="Genomic_DNA"/>
</dbReference>
<evidence type="ECO:0008006" key="3">
    <source>
        <dbReference type="Google" id="ProtNLM"/>
    </source>
</evidence>
<evidence type="ECO:0000313" key="2">
    <source>
        <dbReference type="Proteomes" id="UP001145742"/>
    </source>
</evidence>
<evidence type="ECO:0000313" key="1">
    <source>
        <dbReference type="EMBL" id="KAJ7427229.1"/>
    </source>
</evidence>
<dbReference type="Proteomes" id="UP001145742">
    <property type="component" value="Unassembled WGS sequence"/>
</dbReference>
<accession>A0ABQ9DXM0</accession>
<sequence>MDNKQEELQAVMQQECYDIVTMIEIWLSWGQLTSKLINRDMKLNSSPVIQKEEVSYLLSNLDPHKSMGPDGLHPRVMRELAEELDKLLSIIYQQSWLSGEVPDDWKLASVMLVHKKGQKSDLGNYRPASLTSVPGRVMEQIILSAITQHLQDGQGVRPSQHGFRKGRSYLINLISFYEQLTCLVYDGKAVDVVYVDLNKVLDSLP</sequence>
<gene>
    <name evidence="1" type="ORF">WISP_08877</name>
</gene>
<proteinExistence type="predicted"/>
<keyword evidence="2" id="KW-1185">Reference proteome</keyword>
<dbReference type="PANTHER" id="PTHR33395:SF22">
    <property type="entry name" value="REVERSE TRANSCRIPTASE DOMAIN-CONTAINING PROTEIN"/>
    <property type="match status" value="1"/>
</dbReference>